<dbReference type="GO" id="GO:0008168">
    <property type="term" value="F:methyltransferase activity"/>
    <property type="evidence" value="ECO:0007669"/>
    <property type="project" value="UniProtKB-KW"/>
</dbReference>
<evidence type="ECO:0000256" key="2">
    <source>
        <dbReference type="SAM" id="MobiDB-lite"/>
    </source>
</evidence>
<dbReference type="EMBL" id="CP031037">
    <property type="protein sequence ID" value="QDZ20861.1"/>
    <property type="molecule type" value="Genomic_DNA"/>
</dbReference>
<dbReference type="InterPro" id="IPR036188">
    <property type="entry name" value="FAD/NAD-bd_sf"/>
</dbReference>
<evidence type="ECO:0000313" key="4">
    <source>
        <dbReference type="EMBL" id="QDZ20861.1"/>
    </source>
</evidence>
<dbReference type="SUPFAM" id="SSF51905">
    <property type="entry name" value="FAD/NAD(P)-binding domain"/>
    <property type="match status" value="1"/>
</dbReference>
<evidence type="ECO:0000259" key="3">
    <source>
        <dbReference type="Pfam" id="PF01593"/>
    </source>
</evidence>
<proteinExistence type="inferred from homology"/>
<dbReference type="Pfam" id="PF01593">
    <property type="entry name" value="Amino_oxidase"/>
    <property type="match status" value="1"/>
</dbReference>
<dbReference type="Proteomes" id="UP000316726">
    <property type="component" value="Chromosome 4"/>
</dbReference>
<dbReference type="PANTHER" id="PTHR10742:SF373">
    <property type="entry name" value="LYSINE-SPECIFIC HISTONE DEMETHYLASE 1 HOMOLOG 2"/>
    <property type="match status" value="1"/>
</dbReference>
<dbReference type="PANTHER" id="PTHR10742">
    <property type="entry name" value="FLAVIN MONOAMINE OXIDASE"/>
    <property type="match status" value="1"/>
</dbReference>
<comment type="similarity">
    <text evidence="1">Belongs to the flavin monoamine oxidase family.</text>
</comment>
<dbReference type="SUPFAM" id="SSF54373">
    <property type="entry name" value="FAD-linked reductases, C-terminal domain"/>
    <property type="match status" value="1"/>
</dbReference>
<dbReference type="STRING" id="1764295.A0A5B8MKR6"/>
<keyword evidence="5" id="KW-1185">Reference proteome</keyword>
<organism evidence="4 5">
    <name type="scientific">Chloropicon primus</name>
    <dbReference type="NCBI Taxonomy" id="1764295"/>
    <lineage>
        <taxon>Eukaryota</taxon>
        <taxon>Viridiplantae</taxon>
        <taxon>Chlorophyta</taxon>
        <taxon>Chloropicophyceae</taxon>
        <taxon>Chloropicales</taxon>
        <taxon>Chloropicaceae</taxon>
        <taxon>Chloropicon</taxon>
    </lineage>
</organism>
<dbReference type="OrthoDB" id="2219495at2759"/>
<dbReference type="GO" id="GO:0016491">
    <property type="term" value="F:oxidoreductase activity"/>
    <property type="evidence" value="ECO:0007669"/>
    <property type="project" value="InterPro"/>
</dbReference>
<dbReference type="AlphaFoldDB" id="A0A5B8MKR6"/>
<keyword evidence="4" id="KW-0808">Transferase</keyword>
<protein>
    <submittedName>
        <fullName evidence="4">Lysine-specific histone demethylase</fullName>
    </submittedName>
</protein>
<dbReference type="Gene3D" id="3.90.660.10">
    <property type="match status" value="1"/>
</dbReference>
<dbReference type="InterPro" id="IPR050281">
    <property type="entry name" value="Flavin_monoamine_oxidase"/>
</dbReference>
<name>A0A5B8MKR6_9CHLO</name>
<dbReference type="GO" id="GO:0032259">
    <property type="term" value="P:methylation"/>
    <property type="evidence" value="ECO:0007669"/>
    <property type="project" value="UniProtKB-KW"/>
</dbReference>
<dbReference type="Gene3D" id="3.50.50.60">
    <property type="entry name" value="FAD/NAD(P)-binding domain"/>
    <property type="match status" value="1"/>
</dbReference>
<keyword evidence="4" id="KW-0489">Methyltransferase</keyword>
<reference evidence="4 5" key="1">
    <citation type="submission" date="2018-07" db="EMBL/GenBank/DDBJ databases">
        <title>The complete nuclear genome of the prasinophyte Chloropicon primus (CCMP1205).</title>
        <authorList>
            <person name="Pombert J.-F."/>
            <person name="Otis C."/>
            <person name="Turmel M."/>
            <person name="Lemieux C."/>
        </authorList>
    </citation>
    <scope>NUCLEOTIDE SEQUENCE [LARGE SCALE GENOMIC DNA]</scope>
    <source>
        <strain evidence="4 5">CCMP1205</strain>
    </source>
</reference>
<accession>A0A5B8MKR6</accession>
<sequence>MAPPGARTGTVYQPTLVPRDERAAKSFGFDPWDLDPTKAFFLSSWRPVGSGPIEVRSPSSSSSLPPRSRSLSIDLDGQGYCRARNMVLRAWEQVKGTGRFLCRAEIAAAARLADLEARPDLVDAAWSYLTTFGHVNYGVSGEMRVGPDPAADADAAATTTSVVVVGAGLAGLACARQLSSLGHTVLVVEGRNRPGGRVHTKTLAGDGGGGGAAVVGKAELGGSVLYGGEHNPLVAVVDQLGVEREVLVASQPPMYDGEGRRVGREADDEAHRVFHGIDRETRARGRGNGGPFPSISPPPSKPLSYGETFRGLHRDWRAARDDDDAGAEKMDRLINWHVAHLEFAHAQVFDELCLVHSEQDEEQNLTGTHHLVHGGNVTFVAELAKGLPVLYGHKVTEVEYGRRDGGVTVAAEKGGETRRFRAQACVVTVPVGVLKRGHIKFKPPLPPRKREAIQAIGFGAINKCVLVFPYRFWPSDHDTFCFANNGDEEADRGSHFLYHSYEHVAGAPVLVALSSGEAARSFEGKGKEEIKDEMMARLRLMFGNVPDPVACEATDWGRDEFAFGSYSNIVVGSKGETCDVLAEDVCQRVFFAGEATIKENIATMHGAFRSGMRTAGMLHTLCRRGDFSRRAPSSDRGEARDNGPGKVEKYFSSPRLFFGRFTVGEERGGKALVREKPDPAAGRPASQCFLAPHAVITQLLCLRSDEERLDYLSDQSSLVTQGPGDGKGLPSAIIDFLDRGAQ</sequence>
<dbReference type="InterPro" id="IPR002937">
    <property type="entry name" value="Amino_oxidase"/>
</dbReference>
<evidence type="ECO:0000313" key="5">
    <source>
        <dbReference type="Proteomes" id="UP000316726"/>
    </source>
</evidence>
<gene>
    <name evidence="4" type="ORF">A3770_04p33790</name>
</gene>
<feature type="domain" description="Amine oxidase" evidence="3">
    <location>
        <begin position="169"/>
        <end position="615"/>
    </location>
</feature>
<evidence type="ECO:0000256" key="1">
    <source>
        <dbReference type="ARBA" id="ARBA00005995"/>
    </source>
</evidence>
<feature type="region of interest" description="Disordered" evidence="2">
    <location>
        <begin position="277"/>
        <end position="307"/>
    </location>
</feature>